<keyword evidence="3" id="KW-1185">Reference proteome</keyword>
<dbReference type="Gene3D" id="3.30.70.100">
    <property type="match status" value="1"/>
</dbReference>
<keyword evidence="2" id="KW-0560">Oxidoreductase</keyword>
<dbReference type="RefSeq" id="WP_169639593.1">
    <property type="nucleotide sequence ID" value="NZ_CP048788.1"/>
</dbReference>
<organism evidence="2 3">
    <name type="scientific">Roseobacter ponti</name>
    <dbReference type="NCBI Taxonomy" id="1891787"/>
    <lineage>
        <taxon>Bacteria</taxon>
        <taxon>Pseudomonadati</taxon>
        <taxon>Pseudomonadota</taxon>
        <taxon>Alphaproteobacteria</taxon>
        <taxon>Rhodobacterales</taxon>
        <taxon>Roseobacteraceae</taxon>
        <taxon>Roseobacter</taxon>
    </lineage>
</organism>
<dbReference type="AlphaFoldDB" id="A0A858SQU6"/>
<dbReference type="GO" id="GO:0004497">
    <property type="term" value="F:monooxygenase activity"/>
    <property type="evidence" value="ECO:0007669"/>
    <property type="project" value="UniProtKB-KW"/>
</dbReference>
<dbReference type="Proteomes" id="UP000503308">
    <property type="component" value="Chromosome"/>
</dbReference>
<keyword evidence="2" id="KW-0503">Monooxygenase</keyword>
<name>A0A858SQU6_9RHOB</name>
<protein>
    <submittedName>
        <fullName evidence="2">Antibiotic biosynthesis monooxygenase</fullName>
    </submittedName>
</protein>
<evidence type="ECO:0000313" key="2">
    <source>
        <dbReference type="EMBL" id="QJF50377.1"/>
    </source>
</evidence>
<dbReference type="Pfam" id="PF03992">
    <property type="entry name" value="ABM"/>
    <property type="match status" value="1"/>
</dbReference>
<dbReference type="InterPro" id="IPR007138">
    <property type="entry name" value="ABM_dom"/>
</dbReference>
<reference evidence="2 3" key="1">
    <citation type="submission" date="2020-02" db="EMBL/GenBank/DDBJ databases">
        <title>Genome sequence of Roseobacter ponti.</title>
        <authorList>
            <person name="Hollensteiner J."/>
            <person name="Schneider D."/>
            <person name="Poehlein A."/>
            <person name="Daniel R."/>
        </authorList>
    </citation>
    <scope>NUCLEOTIDE SEQUENCE [LARGE SCALE GENOMIC DNA]</scope>
    <source>
        <strain evidence="2 3">DSM 106830</strain>
    </source>
</reference>
<dbReference type="InterPro" id="IPR050744">
    <property type="entry name" value="AI-2_Isomerase_LsrG"/>
</dbReference>
<dbReference type="KEGG" id="rpon:G3256_03950"/>
<evidence type="ECO:0000259" key="1">
    <source>
        <dbReference type="PROSITE" id="PS51725"/>
    </source>
</evidence>
<accession>A0A858SQU6</accession>
<dbReference type="InterPro" id="IPR011008">
    <property type="entry name" value="Dimeric_a/b-barrel"/>
</dbReference>
<dbReference type="GO" id="GO:0005829">
    <property type="term" value="C:cytosol"/>
    <property type="evidence" value="ECO:0007669"/>
    <property type="project" value="TreeGrafter"/>
</dbReference>
<dbReference type="SUPFAM" id="SSF54909">
    <property type="entry name" value="Dimeric alpha+beta barrel"/>
    <property type="match status" value="1"/>
</dbReference>
<dbReference type="PROSITE" id="PS51725">
    <property type="entry name" value="ABM"/>
    <property type="match status" value="1"/>
</dbReference>
<dbReference type="PANTHER" id="PTHR33336">
    <property type="entry name" value="QUINOL MONOOXYGENASE YGIN-RELATED"/>
    <property type="match status" value="1"/>
</dbReference>
<dbReference type="EMBL" id="CP048788">
    <property type="protein sequence ID" value="QJF50377.1"/>
    <property type="molecule type" value="Genomic_DNA"/>
</dbReference>
<sequence length="96" mass="10829">MFAVVVTFTLKPGCMQEFLPLMQDNAQTSRRDEPGCRQFDIATDPARPDEVFLYELYTGEDAFTAHLGTAHFTTFTAKTDTMIADKSVLTYESVHQ</sequence>
<evidence type="ECO:0000313" key="3">
    <source>
        <dbReference type="Proteomes" id="UP000503308"/>
    </source>
</evidence>
<dbReference type="PANTHER" id="PTHR33336:SF3">
    <property type="entry name" value="ABM DOMAIN-CONTAINING PROTEIN"/>
    <property type="match status" value="1"/>
</dbReference>
<feature type="domain" description="ABM" evidence="1">
    <location>
        <begin position="2"/>
        <end position="91"/>
    </location>
</feature>
<gene>
    <name evidence="2" type="ORF">G3256_03950</name>
</gene>
<proteinExistence type="predicted"/>